<dbReference type="AlphaFoldDB" id="A0A383RCZ3"/>
<sequence length="376" mass="42236">MNHFTDEEIRIIRDQALTIEREGKLPQQLLQWIYERGLFKLFVPAELQGNMTELPEALKWFEHTSWINGSFGWLVTIGSGGGFFAPFMTPEVAKDAYKRKDAVVAGSGHPSGTAVKVEGGYRVSGRWKFCSGSTYATVFTANCSVKDQPESDAVVEFEGISTELSAKATEAESVIRSFVFWPDEVEIVQDWNAFGLRATESHSIVVHDVFVHDERSFSIMEPNGLYDNPIYSYPFLPFAEASFAAVSIGLATHFLEEARNIAERNRTVWEHASVNRYEAILNKIMVQNELLTEAVSAFYQAIEQSWNEHTQGKVLTDTDVQEVSFRCKEAGQAALSSANALFPYLGIHAVMEDAPINQIYRDLQTVCHHSLLVKFD</sequence>
<organism evidence="3 4">
    <name type="scientific">Paenibacillus alvei</name>
    <name type="common">Bacillus alvei</name>
    <dbReference type="NCBI Taxonomy" id="44250"/>
    <lineage>
        <taxon>Bacteria</taxon>
        <taxon>Bacillati</taxon>
        <taxon>Bacillota</taxon>
        <taxon>Bacilli</taxon>
        <taxon>Bacillales</taxon>
        <taxon>Paenibacillaceae</taxon>
        <taxon>Paenibacillus</taxon>
    </lineage>
</organism>
<dbReference type="GO" id="GO:0050660">
    <property type="term" value="F:flavin adenine dinucleotide binding"/>
    <property type="evidence" value="ECO:0007669"/>
    <property type="project" value="InterPro"/>
</dbReference>
<reference evidence="4" key="1">
    <citation type="submission" date="2018-08" db="EMBL/GenBank/DDBJ databases">
        <authorList>
            <person name="Chevrot R."/>
        </authorList>
    </citation>
    <scope>NUCLEOTIDE SEQUENCE [LARGE SCALE GENOMIC DNA]</scope>
</reference>
<dbReference type="PANTHER" id="PTHR43884">
    <property type="entry name" value="ACYL-COA DEHYDROGENASE"/>
    <property type="match status" value="1"/>
</dbReference>
<evidence type="ECO:0000256" key="1">
    <source>
        <dbReference type="ARBA" id="ARBA00023002"/>
    </source>
</evidence>
<dbReference type="PANTHER" id="PTHR43884:SF12">
    <property type="entry name" value="ISOVALERYL-COA DEHYDROGENASE, MITOCHONDRIAL-RELATED"/>
    <property type="match status" value="1"/>
</dbReference>
<evidence type="ECO:0000259" key="2">
    <source>
        <dbReference type="Pfam" id="PF08028"/>
    </source>
</evidence>
<dbReference type="InterPro" id="IPR046373">
    <property type="entry name" value="Acyl-CoA_Oxase/DH_mid-dom_sf"/>
</dbReference>
<feature type="domain" description="Acyl-CoA dehydrogenase C-terminal" evidence="2">
    <location>
        <begin position="242"/>
        <end position="372"/>
    </location>
</feature>
<protein>
    <submittedName>
        <fullName evidence="3">Acyl-CoA dehydrogenase</fullName>
    </submittedName>
</protein>
<dbReference type="SUPFAM" id="SSF47203">
    <property type="entry name" value="Acyl-CoA dehydrogenase C-terminal domain-like"/>
    <property type="match status" value="1"/>
</dbReference>
<proteinExistence type="predicted"/>
<dbReference type="Pfam" id="PF08028">
    <property type="entry name" value="Acyl-CoA_dh_2"/>
    <property type="match status" value="1"/>
</dbReference>
<dbReference type="InterPro" id="IPR013107">
    <property type="entry name" value="Acyl-CoA_DH_C"/>
</dbReference>
<name>A0A383RCZ3_PAEAL</name>
<dbReference type="Gene3D" id="2.40.110.10">
    <property type="entry name" value="Butyryl-CoA Dehydrogenase, subunit A, domain 2"/>
    <property type="match status" value="1"/>
</dbReference>
<dbReference type="GO" id="GO:0003995">
    <property type="term" value="F:acyl-CoA dehydrogenase activity"/>
    <property type="evidence" value="ECO:0007669"/>
    <property type="project" value="TreeGrafter"/>
</dbReference>
<dbReference type="InterPro" id="IPR009100">
    <property type="entry name" value="AcylCoA_DH/oxidase_NM_dom_sf"/>
</dbReference>
<dbReference type="Gene3D" id="1.20.140.10">
    <property type="entry name" value="Butyryl-CoA Dehydrogenase, subunit A, domain 3"/>
    <property type="match status" value="1"/>
</dbReference>
<dbReference type="Proteomes" id="UP000304148">
    <property type="component" value="Chromosome"/>
</dbReference>
<gene>
    <name evidence="3" type="ORF">PBLR_13310</name>
</gene>
<dbReference type="SUPFAM" id="SSF56645">
    <property type="entry name" value="Acyl-CoA dehydrogenase NM domain-like"/>
    <property type="match status" value="1"/>
</dbReference>
<dbReference type="RefSeq" id="WP_138186677.1">
    <property type="nucleotide sequence ID" value="NZ_LS992241.1"/>
</dbReference>
<dbReference type="InterPro" id="IPR036250">
    <property type="entry name" value="AcylCo_DH-like_C"/>
</dbReference>
<dbReference type="Gene3D" id="1.10.540.10">
    <property type="entry name" value="Acyl-CoA dehydrogenase/oxidase, N-terminal domain"/>
    <property type="match status" value="1"/>
</dbReference>
<accession>A0A383RCZ3</accession>
<evidence type="ECO:0000313" key="3">
    <source>
        <dbReference type="EMBL" id="SYX84888.1"/>
    </source>
</evidence>
<dbReference type="InterPro" id="IPR037069">
    <property type="entry name" value="AcylCoA_DH/ox_N_sf"/>
</dbReference>
<evidence type="ECO:0000313" key="4">
    <source>
        <dbReference type="Proteomes" id="UP000304148"/>
    </source>
</evidence>
<keyword evidence="1" id="KW-0560">Oxidoreductase</keyword>
<dbReference type="EMBL" id="LS992241">
    <property type="protein sequence ID" value="SYX84888.1"/>
    <property type="molecule type" value="Genomic_DNA"/>
</dbReference>
<dbReference type="PIRSF" id="PIRSF016578">
    <property type="entry name" value="HsaA"/>
    <property type="match status" value="1"/>
</dbReference>